<evidence type="ECO:0000313" key="11">
    <source>
        <dbReference type="Proteomes" id="UP000639606"/>
    </source>
</evidence>
<dbReference type="Gene3D" id="3.40.50.200">
    <property type="entry name" value="Peptidase S8/S53 domain"/>
    <property type="match status" value="1"/>
</dbReference>
<dbReference type="PRINTS" id="PR00723">
    <property type="entry name" value="SUBTILISIN"/>
</dbReference>
<dbReference type="InterPro" id="IPR023828">
    <property type="entry name" value="Peptidase_S8_Ser-AS"/>
</dbReference>
<reference evidence="10" key="2">
    <citation type="submission" date="2020-09" db="EMBL/GenBank/DDBJ databases">
        <authorList>
            <person name="Sun Q."/>
            <person name="Ohkuma M."/>
        </authorList>
    </citation>
    <scope>NUCLEOTIDE SEQUENCE</scope>
    <source>
        <strain evidence="10">JCM 3313</strain>
    </source>
</reference>
<dbReference type="EMBL" id="BMRG01000019">
    <property type="protein sequence ID" value="GGP79233.1"/>
    <property type="molecule type" value="Genomic_DNA"/>
</dbReference>
<evidence type="ECO:0000313" key="10">
    <source>
        <dbReference type="EMBL" id="GGP79233.1"/>
    </source>
</evidence>
<evidence type="ECO:0000259" key="9">
    <source>
        <dbReference type="Pfam" id="PF00082"/>
    </source>
</evidence>
<feature type="active site" description="Charge relay system" evidence="5 6">
    <location>
        <position position="250"/>
    </location>
</feature>
<evidence type="ECO:0000256" key="3">
    <source>
        <dbReference type="ARBA" id="ARBA00022801"/>
    </source>
</evidence>
<reference evidence="10" key="1">
    <citation type="journal article" date="2014" name="Int. J. Syst. Evol. Microbiol.">
        <title>Complete genome sequence of Corynebacterium casei LMG S-19264T (=DSM 44701T), isolated from a smear-ripened cheese.</title>
        <authorList>
            <consortium name="US DOE Joint Genome Institute (JGI-PGF)"/>
            <person name="Walter F."/>
            <person name="Albersmeier A."/>
            <person name="Kalinowski J."/>
            <person name="Ruckert C."/>
        </authorList>
    </citation>
    <scope>NUCLEOTIDE SEQUENCE</scope>
    <source>
        <strain evidence="10">JCM 3313</strain>
    </source>
</reference>
<evidence type="ECO:0000256" key="6">
    <source>
        <dbReference type="PROSITE-ProRule" id="PRU01240"/>
    </source>
</evidence>
<dbReference type="PROSITE" id="PS00138">
    <property type="entry name" value="SUBTILASE_SER"/>
    <property type="match status" value="1"/>
</dbReference>
<organism evidence="10 11">
    <name type="scientific">Saccharothrix coeruleofusca</name>
    <dbReference type="NCBI Taxonomy" id="33919"/>
    <lineage>
        <taxon>Bacteria</taxon>
        <taxon>Bacillati</taxon>
        <taxon>Actinomycetota</taxon>
        <taxon>Actinomycetes</taxon>
        <taxon>Pseudonocardiales</taxon>
        <taxon>Pseudonocardiaceae</taxon>
        <taxon>Saccharothrix</taxon>
    </lineage>
</organism>
<evidence type="ECO:0000256" key="8">
    <source>
        <dbReference type="SAM" id="SignalP"/>
    </source>
</evidence>
<evidence type="ECO:0000256" key="1">
    <source>
        <dbReference type="ARBA" id="ARBA00011073"/>
    </source>
</evidence>
<evidence type="ECO:0000256" key="2">
    <source>
        <dbReference type="ARBA" id="ARBA00022670"/>
    </source>
</evidence>
<keyword evidence="8" id="KW-0732">Signal</keyword>
<evidence type="ECO:0000256" key="5">
    <source>
        <dbReference type="PIRSR" id="PIRSR615500-1"/>
    </source>
</evidence>
<dbReference type="PROSITE" id="PS00136">
    <property type="entry name" value="SUBTILASE_ASP"/>
    <property type="match status" value="1"/>
</dbReference>
<keyword evidence="2 6" id="KW-0645">Protease</keyword>
<protein>
    <recommendedName>
        <fullName evidence="9">Peptidase S8/S53 domain-containing protein</fullName>
    </recommendedName>
</protein>
<dbReference type="InterPro" id="IPR015500">
    <property type="entry name" value="Peptidase_S8_subtilisin-rel"/>
</dbReference>
<name>A0A918AW70_9PSEU</name>
<dbReference type="Pfam" id="PF00082">
    <property type="entry name" value="Peptidase_S8"/>
    <property type="match status" value="1"/>
</dbReference>
<dbReference type="GO" id="GO:0006508">
    <property type="term" value="P:proteolysis"/>
    <property type="evidence" value="ECO:0007669"/>
    <property type="project" value="UniProtKB-KW"/>
</dbReference>
<comment type="similarity">
    <text evidence="1 6 7">Belongs to the peptidase S8 family.</text>
</comment>
<sequence>MSHSKLLRRSGFLAVVCLLAAGGAPGISTASTMNGAPSGGNGALSGKQVAGSAWVTLITGDRVLVTGGRVASMTAGPGREGVAVHRFDNDGHEHVVPDDALSQVRAGRLDLRLFDVTGLVQAGYDDARRDTVPLIITGRSAAVEVTRDLGAVRATAARARKADAAGTFRSLMADPGVRKVWLDGMREPALDRSTAQIGAPAAWSAGYTGKGVKVAVLDTGVDAEHPDLAGHVVAAANFTEDSDNSDVVGHGTHVASTIAGSGTKYRGVAPEAQLLDGKVCLPFGCSESAILAGMQWAADQGADVVNLSLGGTDTPEVDPLEEAVNTLSATTGTLFVIAAGNSGGPRTVGSPGSADAALTVGAVDRQDGIAPFSSRGPRVGDGAVKPDVTAPGVGIVAAKSGKADIGPPIDENYVAASGTSMATPHVAGAAALLAQQHPDWTGSRIKAALMASAEPNPALTPFDQGSGRVDLAAAIALNAIAEPASLAFGTQRWPHHDDTPISRELVYHNDGAEPLALRVAVEATGPDGKAAPAGLLTATPAEVTVPAGGRASITVTADTRVGSLDGVYSGSVVASAGTTALRTSVTVNREVESYDITFEYTDANGQPTQQASTMLYDLVTGRGEQYASGVRRLPKGDYVATAAVVTGENLAVLFHPAFSVTADAVVTTDARKAAPIRITAPDPEAVPMLAEVAGRRTWGGRTLGYGFGVLGGGFGGRYSVGHLGPELPSDQFTTRISETYDGPPVEGTPVRYGLTWGFPGKAPTGLERAPAKSELAEVRSSVGPFPEGKRLLLGGDSTVNGIHGSYMLSQVGPSGESVDYVTTEGVRWSWHTLQYGSNFEATLDGPEHAYRAGRQYRERLNDPVFGPVPTSRSLSRSGDRITVNLPLFGDRHGNVGTSATASARTALFRGGEEVDQLPYAGSGQFEVPAGNGDFRLETEAVRAEGVSEFSTEVRGRWTFRSGTTTGEQPLPLTVVRFAPELDDEGAAGAGALLRVPLVVDQQLDTGVRRVQVEASFDDGATWRQVLVLGNTALVHNPDNPGGFVSLRVKGADGRSNTFEQTVIRAYKLGKR</sequence>
<feature type="active site" description="Charge relay system" evidence="5 6">
    <location>
        <position position="218"/>
    </location>
</feature>
<gene>
    <name evidence="10" type="ORF">GCM10010185_61320</name>
</gene>
<dbReference type="InterPro" id="IPR050131">
    <property type="entry name" value="Peptidase_S8_subtilisin-like"/>
</dbReference>
<evidence type="ECO:0000256" key="4">
    <source>
        <dbReference type="ARBA" id="ARBA00022825"/>
    </source>
</evidence>
<dbReference type="InterPro" id="IPR022398">
    <property type="entry name" value="Peptidase_S8_His-AS"/>
</dbReference>
<feature type="chain" id="PRO_5037112860" description="Peptidase S8/S53 domain-containing protein" evidence="8">
    <location>
        <begin position="31"/>
        <end position="1071"/>
    </location>
</feature>
<feature type="domain" description="Peptidase S8/S53" evidence="9">
    <location>
        <begin position="209"/>
        <end position="467"/>
    </location>
</feature>
<comment type="caution">
    <text evidence="10">The sequence shown here is derived from an EMBL/GenBank/DDBJ whole genome shotgun (WGS) entry which is preliminary data.</text>
</comment>
<accession>A0A918AW70</accession>
<dbReference type="InterPro" id="IPR023827">
    <property type="entry name" value="Peptidase_S8_Asp-AS"/>
</dbReference>
<dbReference type="PANTHER" id="PTHR43806:SF65">
    <property type="entry name" value="SERINE PROTEASE APRX"/>
    <property type="match status" value="1"/>
</dbReference>
<feature type="signal peptide" evidence="8">
    <location>
        <begin position="1"/>
        <end position="30"/>
    </location>
</feature>
<dbReference type="PANTHER" id="PTHR43806">
    <property type="entry name" value="PEPTIDASE S8"/>
    <property type="match status" value="1"/>
</dbReference>
<feature type="active site" description="Charge relay system" evidence="5 6">
    <location>
        <position position="420"/>
    </location>
</feature>
<dbReference type="InterPro" id="IPR036852">
    <property type="entry name" value="Peptidase_S8/S53_dom_sf"/>
</dbReference>
<keyword evidence="11" id="KW-1185">Reference proteome</keyword>
<keyword evidence="3 6" id="KW-0378">Hydrolase</keyword>
<dbReference type="AlphaFoldDB" id="A0A918AW70"/>
<dbReference type="PROSITE" id="PS00137">
    <property type="entry name" value="SUBTILASE_HIS"/>
    <property type="match status" value="1"/>
</dbReference>
<dbReference type="Proteomes" id="UP000639606">
    <property type="component" value="Unassembled WGS sequence"/>
</dbReference>
<keyword evidence="4 6" id="KW-0720">Serine protease</keyword>
<proteinExistence type="inferred from homology"/>
<dbReference type="PROSITE" id="PS51892">
    <property type="entry name" value="SUBTILASE"/>
    <property type="match status" value="1"/>
</dbReference>
<dbReference type="SUPFAM" id="SSF52743">
    <property type="entry name" value="Subtilisin-like"/>
    <property type="match status" value="1"/>
</dbReference>
<dbReference type="InterPro" id="IPR000209">
    <property type="entry name" value="Peptidase_S8/S53_dom"/>
</dbReference>
<dbReference type="GO" id="GO:0004252">
    <property type="term" value="F:serine-type endopeptidase activity"/>
    <property type="evidence" value="ECO:0007669"/>
    <property type="project" value="UniProtKB-UniRule"/>
</dbReference>
<evidence type="ECO:0000256" key="7">
    <source>
        <dbReference type="RuleBase" id="RU003355"/>
    </source>
</evidence>